<dbReference type="SUPFAM" id="SSF50249">
    <property type="entry name" value="Nucleic acid-binding proteins"/>
    <property type="match status" value="1"/>
</dbReference>
<dbReference type="Gene3D" id="3.30.70.380">
    <property type="entry name" value="Ferrodoxin-fold anticodon-binding domain"/>
    <property type="match status" value="1"/>
</dbReference>
<dbReference type="InterPro" id="IPR005147">
    <property type="entry name" value="tRNA_synthase_B5-dom"/>
</dbReference>
<dbReference type="EMBL" id="JADKGY010000032">
    <property type="protein sequence ID" value="MBK9984908.1"/>
    <property type="molecule type" value="Genomic_DNA"/>
</dbReference>
<feature type="domain" description="B5" evidence="19">
    <location>
        <begin position="416"/>
        <end position="492"/>
    </location>
</feature>
<dbReference type="Pfam" id="PF17759">
    <property type="entry name" value="tRNA_synthFbeta"/>
    <property type="match status" value="1"/>
</dbReference>
<feature type="binding site" evidence="15">
    <location>
        <position position="480"/>
    </location>
    <ligand>
        <name>Mg(2+)</name>
        <dbReference type="ChEBI" id="CHEBI:18420"/>
        <note>shared with alpha subunit</note>
    </ligand>
</feature>
<feature type="domain" description="FDX-ACB" evidence="18">
    <location>
        <begin position="719"/>
        <end position="813"/>
    </location>
</feature>
<dbReference type="Gene3D" id="3.50.40.10">
    <property type="entry name" value="Phenylalanyl-trna Synthetase, Chain B, domain 3"/>
    <property type="match status" value="1"/>
</dbReference>
<dbReference type="Gene3D" id="2.40.50.140">
    <property type="entry name" value="Nucleic acid-binding proteins"/>
    <property type="match status" value="1"/>
</dbReference>
<gene>
    <name evidence="15" type="primary">pheT</name>
    <name evidence="20" type="ORF">IPP15_21520</name>
</gene>
<dbReference type="SUPFAM" id="SSF55681">
    <property type="entry name" value="Class II aaRS and biotin synthetases"/>
    <property type="match status" value="1"/>
</dbReference>
<dbReference type="PROSITE" id="PS51483">
    <property type="entry name" value="B5"/>
    <property type="match status" value="1"/>
</dbReference>
<feature type="domain" description="TRNA-binding" evidence="17">
    <location>
        <begin position="42"/>
        <end position="155"/>
    </location>
</feature>
<accession>A0A9D7SZP1</accession>
<dbReference type="GO" id="GO:0000287">
    <property type="term" value="F:magnesium ion binding"/>
    <property type="evidence" value="ECO:0007669"/>
    <property type="project" value="UniProtKB-UniRule"/>
</dbReference>
<evidence type="ECO:0000256" key="14">
    <source>
        <dbReference type="ARBA" id="ARBA00049255"/>
    </source>
</evidence>
<dbReference type="InterPro" id="IPR020825">
    <property type="entry name" value="Phe-tRNA_synthase-like_B3/B4"/>
</dbReference>
<dbReference type="PROSITE" id="PS50886">
    <property type="entry name" value="TRBD"/>
    <property type="match status" value="1"/>
</dbReference>
<feature type="binding site" evidence="15">
    <location>
        <position position="479"/>
    </location>
    <ligand>
        <name>Mg(2+)</name>
        <dbReference type="ChEBI" id="CHEBI:18420"/>
        <note>shared with alpha subunit</note>
    </ligand>
</feature>
<sequence length="814" mass="90017">MTLSLQWLNDYLKTDLNPDQIAEALTSIGLEVEKIESSESMPGGLKGVIAGKVLTCEKHPDADRLKVTTVDIGGDKPSSIVCGGPNVAAGQTVWVAVPGTTLYDKDGNPRAINTSKIRGALSEGMICAEDELGLGESHEGVLVLSDDVKIGTLASDYYHVTSDTILEIGLTPNRSDATSVLGVAEDLAAYLTLQNDVEYKVQWPLIPEIKKADNPQAFKVNIRNAEACPRYSGILISDITIGPSPEWMQKHLQSIGVKSINNVVDITNFILHEIGQPLHAFDADKIAGREIIVETKKAGTPFLALDGVTYKLSEEDLMICDGEGNPMCIGGVYGGLNSGVSNTTKTIFLEAAHFNAGSVRRSSMRHNLRTEAAKRFEKGSDPNITVKALARAADLLSQFASGKVASELFDIYPKPISPVRIKLNLQKINETAGVKFTIQQIERILNALHMEIIEKSADHLVVTVPTNKADVLREIDVIEEILRIYGYINIPLPGKMNTSVAMESRFALHRMRRLIGQLLSSNGFVECMNMSLTSPAYYKGLNATDASSWVTIHNTSNESLNLLRPEMIIPTLETIRRNVNRKQDDLRLYEFGKSYHQHDGQPSETEHLVVSLVGQQQPVHWQSKNGNAVNFFSIKSEVHALLSRLGISNWTIRKIENESGLEYGLEYLTNNKPLVRFGKVSSAWCDKMDLKQNVFLAEFMFETMIQKASEYTAIYVELNKFPQVQRDLAIVIDDSTSFEDIQKVALKAGGEWLTNLQVFDIYANADQLGAGKMSIALRFTIDNRDATLTDKDLDQWFGKMQRALTSALKAEIRK</sequence>
<comment type="subunit">
    <text evidence="3 15">Tetramer of two alpha and two beta subunits.</text>
</comment>
<dbReference type="SUPFAM" id="SSF54991">
    <property type="entry name" value="Anticodon-binding domain of PheRS"/>
    <property type="match status" value="1"/>
</dbReference>
<dbReference type="PROSITE" id="PS51447">
    <property type="entry name" value="FDX_ACB"/>
    <property type="match status" value="1"/>
</dbReference>
<comment type="subcellular location">
    <subcellularLocation>
        <location evidence="1 15">Cytoplasm</location>
    </subcellularLocation>
</comment>
<evidence type="ECO:0000256" key="5">
    <source>
        <dbReference type="ARBA" id="ARBA00022555"/>
    </source>
</evidence>
<dbReference type="InterPro" id="IPR033714">
    <property type="entry name" value="tRNA_bind_bactPheRS"/>
</dbReference>
<dbReference type="InterPro" id="IPR045060">
    <property type="entry name" value="Phe-tRNA-ligase_IIc_bsu"/>
</dbReference>
<dbReference type="EC" id="6.1.1.20" evidence="15"/>
<name>A0A9D7SZP1_9BACT</name>
<keyword evidence="11 16" id="KW-0694">RNA-binding</keyword>
<evidence type="ECO:0000313" key="21">
    <source>
        <dbReference type="Proteomes" id="UP000808337"/>
    </source>
</evidence>
<evidence type="ECO:0000256" key="3">
    <source>
        <dbReference type="ARBA" id="ARBA00011209"/>
    </source>
</evidence>
<dbReference type="Proteomes" id="UP000808337">
    <property type="component" value="Unassembled WGS sequence"/>
</dbReference>
<comment type="catalytic activity">
    <reaction evidence="14 15">
        <text>tRNA(Phe) + L-phenylalanine + ATP = L-phenylalanyl-tRNA(Phe) + AMP + diphosphate + H(+)</text>
        <dbReference type="Rhea" id="RHEA:19413"/>
        <dbReference type="Rhea" id="RHEA-COMP:9668"/>
        <dbReference type="Rhea" id="RHEA-COMP:9699"/>
        <dbReference type="ChEBI" id="CHEBI:15378"/>
        <dbReference type="ChEBI" id="CHEBI:30616"/>
        <dbReference type="ChEBI" id="CHEBI:33019"/>
        <dbReference type="ChEBI" id="CHEBI:58095"/>
        <dbReference type="ChEBI" id="CHEBI:78442"/>
        <dbReference type="ChEBI" id="CHEBI:78531"/>
        <dbReference type="ChEBI" id="CHEBI:456215"/>
        <dbReference type="EC" id="6.1.1.20"/>
    </reaction>
</comment>
<dbReference type="InterPro" id="IPR045864">
    <property type="entry name" value="aa-tRNA-synth_II/BPL/LPL"/>
</dbReference>
<dbReference type="InterPro" id="IPR005121">
    <property type="entry name" value="Fdx_antiC-bd"/>
</dbReference>
<dbReference type="GO" id="GO:0000049">
    <property type="term" value="F:tRNA binding"/>
    <property type="evidence" value="ECO:0007669"/>
    <property type="project" value="UniProtKB-UniRule"/>
</dbReference>
<dbReference type="Gene3D" id="3.30.930.10">
    <property type="entry name" value="Bira Bifunctional Protein, Domain 2"/>
    <property type="match status" value="1"/>
</dbReference>
<dbReference type="InterPro" id="IPR041616">
    <property type="entry name" value="PheRS_beta_core"/>
</dbReference>
<evidence type="ECO:0000256" key="2">
    <source>
        <dbReference type="ARBA" id="ARBA00008653"/>
    </source>
</evidence>
<evidence type="ECO:0000313" key="20">
    <source>
        <dbReference type="EMBL" id="MBK9984908.1"/>
    </source>
</evidence>
<evidence type="ECO:0000256" key="7">
    <source>
        <dbReference type="ARBA" id="ARBA00022723"/>
    </source>
</evidence>
<dbReference type="CDD" id="cd02796">
    <property type="entry name" value="tRNA_bind_bactPheRS"/>
    <property type="match status" value="1"/>
</dbReference>
<keyword evidence="5 16" id="KW-0820">tRNA-binding</keyword>
<keyword evidence="12 15" id="KW-0648">Protein biosynthesis</keyword>
<evidence type="ECO:0000256" key="10">
    <source>
        <dbReference type="ARBA" id="ARBA00022842"/>
    </source>
</evidence>
<comment type="caution">
    <text evidence="20">The sequence shown here is derived from an EMBL/GenBank/DDBJ whole genome shotgun (WGS) entry which is preliminary data.</text>
</comment>
<feature type="binding site" evidence="15">
    <location>
        <position position="476"/>
    </location>
    <ligand>
        <name>Mg(2+)</name>
        <dbReference type="ChEBI" id="CHEBI:18420"/>
        <note>shared with alpha subunit</note>
    </ligand>
</feature>
<evidence type="ECO:0000259" key="18">
    <source>
        <dbReference type="PROSITE" id="PS51447"/>
    </source>
</evidence>
<dbReference type="NCBIfam" id="TIGR00472">
    <property type="entry name" value="pheT_bact"/>
    <property type="match status" value="1"/>
</dbReference>
<feature type="binding site" evidence="15">
    <location>
        <position position="470"/>
    </location>
    <ligand>
        <name>Mg(2+)</name>
        <dbReference type="ChEBI" id="CHEBI:18420"/>
        <note>shared with alpha subunit</note>
    </ligand>
</feature>
<dbReference type="SMART" id="SM00896">
    <property type="entry name" value="FDX-ACB"/>
    <property type="match status" value="1"/>
</dbReference>
<evidence type="ECO:0000259" key="17">
    <source>
        <dbReference type="PROSITE" id="PS50886"/>
    </source>
</evidence>
<keyword evidence="8 15" id="KW-0547">Nucleotide-binding</keyword>
<reference evidence="20 21" key="1">
    <citation type="submission" date="2020-10" db="EMBL/GenBank/DDBJ databases">
        <title>Connecting structure to function with the recovery of over 1000 high-quality activated sludge metagenome-assembled genomes encoding full-length rRNA genes using long-read sequencing.</title>
        <authorList>
            <person name="Singleton C.M."/>
            <person name="Petriglieri F."/>
            <person name="Kristensen J.M."/>
            <person name="Kirkegaard R.H."/>
            <person name="Michaelsen T.Y."/>
            <person name="Andersen M.H."/>
            <person name="Karst S.M."/>
            <person name="Dueholm M.S."/>
            <person name="Nielsen P.H."/>
            <person name="Albertsen M."/>
        </authorList>
    </citation>
    <scope>NUCLEOTIDE SEQUENCE [LARGE SCALE GENOMIC DNA]</scope>
    <source>
        <strain evidence="20">Ribe_18-Q3-R11-54_MAXAC.273</strain>
    </source>
</reference>
<dbReference type="InterPro" id="IPR002547">
    <property type="entry name" value="tRNA-bd_dom"/>
</dbReference>
<dbReference type="PANTHER" id="PTHR10947">
    <property type="entry name" value="PHENYLALANYL-TRNA SYNTHETASE BETA CHAIN AND LEUCINE-RICH REPEAT-CONTAINING PROTEIN 47"/>
    <property type="match status" value="1"/>
</dbReference>
<dbReference type="GO" id="GO:0005524">
    <property type="term" value="F:ATP binding"/>
    <property type="evidence" value="ECO:0007669"/>
    <property type="project" value="UniProtKB-UniRule"/>
</dbReference>
<dbReference type="InterPro" id="IPR004532">
    <property type="entry name" value="Phe-tRNA-ligase_IIc_bsu_bact"/>
</dbReference>
<dbReference type="InterPro" id="IPR036690">
    <property type="entry name" value="Fdx_antiC-bd_sf"/>
</dbReference>
<dbReference type="InterPro" id="IPR009061">
    <property type="entry name" value="DNA-bd_dom_put_sf"/>
</dbReference>
<proteinExistence type="inferred from homology"/>
<dbReference type="PANTHER" id="PTHR10947:SF0">
    <property type="entry name" value="PHENYLALANINE--TRNA LIGASE BETA SUBUNIT"/>
    <property type="match status" value="1"/>
</dbReference>
<organism evidence="20 21">
    <name type="scientific">Candidatus Opimibacter skivensis</name>
    <dbReference type="NCBI Taxonomy" id="2982028"/>
    <lineage>
        <taxon>Bacteria</taxon>
        <taxon>Pseudomonadati</taxon>
        <taxon>Bacteroidota</taxon>
        <taxon>Saprospiria</taxon>
        <taxon>Saprospirales</taxon>
        <taxon>Saprospiraceae</taxon>
        <taxon>Candidatus Opimibacter</taxon>
    </lineage>
</organism>
<dbReference type="Gene3D" id="3.30.56.10">
    <property type="match status" value="2"/>
</dbReference>
<comment type="cofactor">
    <cofactor evidence="15">
        <name>Mg(2+)</name>
        <dbReference type="ChEBI" id="CHEBI:18420"/>
    </cofactor>
    <text evidence="15">Binds 2 magnesium ions per tetramer.</text>
</comment>
<comment type="similarity">
    <text evidence="2 15">Belongs to the phenylalanyl-tRNA synthetase beta subunit family. Type 1 subfamily.</text>
</comment>
<evidence type="ECO:0000256" key="6">
    <source>
        <dbReference type="ARBA" id="ARBA00022598"/>
    </source>
</evidence>
<dbReference type="Pfam" id="PF03483">
    <property type="entry name" value="B3_4"/>
    <property type="match status" value="1"/>
</dbReference>
<evidence type="ECO:0000256" key="15">
    <source>
        <dbReference type="HAMAP-Rule" id="MF_00283"/>
    </source>
</evidence>
<dbReference type="Pfam" id="PF03484">
    <property type="entry name" value="B5"/>
    <property type="match status" value="1"/>
</dbReference>
<dbReference type="InterPro" id="IPR005146">
    <property type="entry name" value="B3/B4_tRNA-bd"/>
</dbReference>
<evidence type="ECO:0000256" key="16">
    <source>
        <dbReference type="PROSITE-ProRule" id="PRU00209"/>
    </source>
</evidence>
<evidence type="ECO:0000259" key="19">
    <source>
        <dbReference type="PROSITE" id="PS51483"/>
    </source>
</evidence>
<evidence type="ECO:0000256" key="8">
    <source>
        <dbReference type="ARBA" id="ARBA00022741"/>
    </source>
</evidence>
<dbReference type="SMART" id="SM00873">
    <property type="entry name" value="B3_4"/>
    <property type="match status" value="1"/>
</dbReference>
<dbReference type="SUPFAM" id="SSF46955">
    <property type="entry name" value="Putative DNA-binding domain"/>
    <property type="match status" value="1"/>
</dbReference>
<dbReference type="HAMAP" id="MF_00283">
    <property type="entry name" value="Phe_tRNA_synth_beta1"/>
    <property type="match status" value="1"/>
</dbReference>
<dbReference type="InterPro" id="IPR012340">
    <property type="entry name" value="NA-bd_OB-fold"/>
</dbReference>
<evidence type="ECO:0000256" key="4">
    <source>
        <dbReference type="ARBA" id="ARBA00022490"/>
    </source>
</evidence>
<dbReference type="FunFam" id="2.40.50.140:FF:000045">
    <property type="entry name" value="Phenylalanine--tRNA ligase beta subunit"/>
    <property type="match status" value="1"/>
</dbReference>
<dbReference type="GO" id="GO:0004826">
    <property type="term" value="F:phenylalanine-tRNA ligase activity"/>
    <property type="evidence" value="ECO:0007669"/>
    <property type="project" value="UniProtKB-UniRule"/>
</dbReference>
<evidence type="ECO:0000256" key="9">
    <source>
        <dbReference type="ARBA" id="ARBA00022840"/>
    </source>
</evidence>
<evidence type="ECO:0000256" key="12">
    <source>
        <dbReference type="ARBA" id="ARBA00022917"/>
    </source>
</evidence>
<dbReference type="Pfam" id="PF03147">
    <property type="entry name" value="FDX-ACB"/>
    <property type="match status" value="1"/>
</dbReference>
<dbReference type="GO" id="GO:0006432">
    <property type="term" value="P:phenylalanyl-tRNA aminoacylation"/>
    <property type="evidence" value="ECO:0007669"/>
    <property type="project" value="UniProtKB-UniRule"/>
</dbReference>
<keyword evidence="13 15" id="KW-0030">Aminoacyl-tRNA synthetase</keyword>
<dbReference type="Pfam" id="PF01588">
    <property type="entry name" value="tRNA_bind"/>
    <property type="match status" value="1"/>
</dbReference>
<evidence type="ECO:0000256" key="1">
    <source>
        <dbReference type="ARBA" id="ARBA00004496"/>
    </source>
</evidence>
<protein>
    <recommendedName>
        <fullName evidence="15">Phenylalanine--tRNA ligase beta subunit</fullName>
        <ecNumber evidence="15">6.1.1.20</ecNumber>
    </recommendedName>
    <alternativeName>
        <fullName evidence="15">Phenylalanyl-tRNA synthetase beta subunit</fullName>
        <shortName evidence="15">PheRS</shortName>
    </alternativeName>
</protein>
<evidence type="ECO:0000256" key="13">
    <source>
        <dbReference type="ARBA" id="ARBA00023146"/>
    </source>
</evidence>
<keyword evidence="9 15" id="KW-0067">ATP-binding</keyword>
<dbReference type="GO" id="GO:0009328">
    <property type="term" value="C:phenylalanine-tRNA ligase complex"/>
    <property type="evidence" value="ECO:0007669"/>
    <property type="project" value="TreeGrafter"/>
</dbReference>
<keyword evidence="4 15" id="KW-0963">Cytoplasm</keyword>
<dbReference type="SMART" id="SM00874">
    <property type="entry name" value="B5"/>
    <property type="match status" value="1"/>
</dbReference>
<dbReference type="SUPFAM" id="SSF56037">
    <property type="entry name" value="PheT/TilS domain"/>
    <property type="match status" value="1"/>
</dbReference>
<dbReference type="AlphaFoldDB" id="A0A9D7SZP1"/>
<keyword evidence="7 15" id="KW-0479">Metal-binding</keyword>
<keyword evidence="10 15" id="KW-0460">Magnesium</keyword>
<evidence type="ECO:0000256" key="11">
    <source>
        <dbReference type="ARBA" id="ARBA00022884"/>
    </source>
</evidence>
<keyword evidence="6 15" id="KW-0436">Ligase</keyword>